<dbReference type="GO" id="GO:0016020">
    <property type="term" value="C:membrane"/>
    <property type="evidence" value="ECO:0007669"/>
    <property type="project" value="UniProtKB-SubCell"/>
</dbReference>
<comment type="caution">
    <text evidence="9">The sequence shown here is derived from an EMBL/GenBank/DDBJ whole genome shotgun (WGS) entry which is preliminary data.</text>
</comment>
<dbReference type="EC" id="2.7.8.31" evidence="9"/>
<keyword evidence="3 9" id="KW-0808">Transferase</keyword>
<keyword evidence="6 7" id="KW-0472">Membrane</keyword>
<dbReference type="PATRIC" id="fig|92835.4.peg.1101"/>
<comment type="similarity">
    <text evidence="2">Belongs to the bacterial sugar transferase family.</text>
</comment>
<dbReference type="InterPro" id="IPR003362">
    <property type="entry name" value="Bact_transf"/>
</dbReference>
<evidence type="ECO:0000256" key="3">
    <source>
        <dbReference type="ARBA" id="ARBA00022679"/>
    </source>
</evidence>
<evidence type="ECO:0000313" key="10">
    <source>
        <dbReference type="Proteomes" id="UP000033956"/>
    </source>
</evidence>
<evidence type="ECO:0000256" key="1">
    <source>
        <dbReference type="ARBA" id="ARBA00004141"/>
    </source>
</evidence>
<evidence type="ECO:0000256" key="2">
    <source>
        <dbReference type="ARBA" id="ARBA00006464"/>
    </source>
</evidence>
<dbReference type="PANTHER" id="PTHR30576:SF10">
    <property type="entry name" value="SLL5057 PROTEIN"/>
    <property type="match status" value="1"/>
</dbReference>
<dbReference type="RefSeq" id="WP_045275062.1">
    <property type="nucleotide sequence ID" value="NZ_BAAAUP010000003.1"/>
</dbReference>
<protein>
    <submittedName>
        <fullName evidence="9">UDP-glucose:undecaprenyl-phosphate glucose-1-phosphate transferase</fullName>
        <ecNumber evidence="9">2.7.8.31</ecNumber>
    </submittedName>
</protein>
<dbReference type="EMBL" id="JYIZ01000040">
    <property type="protein sequence ID" value="KJL42738.1"/>
    <property type="molecule type" value="Genomic_DNA"/>
</dbReference>
<feature type="transmembrane region" description="Helical" evidence="7">
    <location>
        <begin position="124"/>
        <end position="142"/>
    </location>
</feature>
<feature type="transmembrane region" description="Helical" evidence="7">
    <location>
        <begin position="82"/>
        <end position="103"/>
    </location>
</feature>
<feature type="transmembrane region" description="Helical" evidence="7">
    <location>
        <begin position="50"/>
        <end position="70"/>
    </location>
</feature>
<gene>
    <name evidence="9" type="primary">wcaJ</name>
    <name evidence="9" type="ORF">RS81_01079</name>
</gene>
<evidence type="ECO:0000313" key="9">
    <source>
        <dbReference type="EMBL" id="KJL42738.1"/>
    </source>
</evidence>
<comment type="subcellular location">
    <subcellularLocation>
        <location evidence="1">Membrane</location>
        <topology evidence="1">Multi-pass membrane protein</topology>
    </subcellularLocation>
</comment>
<evidence type="ECO:0000256" key="5">
    <source>
        <dbReference type="ARBA" id="ARBA00022989"/>
    </source>
</evidence>
<evidence type="ECO:0000259" key="8">
    <source>
        <dbReference type="Pfam" id="PF02397"/>
    </source>
</evidence>
<evidence type="ECO:0000256" key="4">
    <source>
        <dbReference type="ARBA" id="ARBA00022692"/>
    </source>
</evidence>
<keyword evidence="5 7" id="KW-1133">Transmembrane helix</keyword>
<organism evidence="9 10">
    <name type="scientific">Microbacterium terrae</name>
    <dbReference type="NCBI Taxonomy" id="69369"/>
    <lineage>
        <taxon>Bacteria</taxon>
        <taxon>Bacillati</taxon>
        <taxon>Actinomycetota</taxon>
        <taxon>Actinomycetes</taxon>
        <taxon>Micrococcales</taxon>
        <taxon>Microbacteriaceae</taxon>
        <taxon>Microbacterium</taxon>
    </lineage>
</organism>
<keyword evidence="4 7" id="KW-0812">Transmembrane</keyword>
<dbReference type="GO" id="GO:0089702">
    <property type="term" value="F:undecaprenyl-phosphate glucose phosphotransferase activity"/>
    <property type="evidence" value="ECO:0007669"/>
    <property type="project" value="UniProtKB-EC"/>
</dbReference>
<dbReference type="InterPro" id="IPR017475">
    <property type="entry name" value="EPS_sugar_tfrase"/>
</dbReference>
<dbReference type="PANTHER" id="PTHR30576">
    <property type="entry name" value="COLANIC BIOSYNTHESIS UDP-GLUCOSE LIPID CARRIER TRANSFERASE"/>
    <property type="match status" value="1"/>
</dbReference>
<name>A0A0M2HES3_9MICO</name>
<dbReference type="AlphaFoldDB" id="A0A0M2HES3"/>
<dbReference type="NCBIfam" id="TIGR03025">
    <property type="entry name" value="EPS_sugtrans"/>
    <property type="match status" value="1"/>
</dbReference>
<feature type="domain" description="Bacterial sugar transferase" evidence="8">
    <location>
        <begin position="317"/>
        <end position="505"/>
    </location>
</feature>
<feature type="transmembrane region" description="Helical" evidence="7">
    <location>
        <begin position="322"/>
        <end position="343"/>
    </location>
</feature>
<evidence type="ECO:0000256" key="7">
    <source>
        <dbReference type="SAM" id="Phobius"/>
    </source>
</evidence>
<evidence type="ECO:0000256" key="6">
    <source>
        <dbReference type="ARBA" id="ARBA00023136"/>
    </source>
</evidence>
<sequence>MTAFADPTPLSAPIAAPQLADVLPRTLIKPRVSDAIEQRNAWQRRYRHRVAISDTAVILASAGLAAWVQIDFVAEVSLAEAPWQYGRVFILTVSIWLIMMAAFQTRSRQLIGSGAKEYRRVVHATGMAFGALAIGFVVLQSQGMRTQLLIALPLGTALLVIGRWHARRWLVRQRMVGESISRALVVGRREDVEYVVQSVHGKGMLGYHVVGVSLDDDDVSSLTIGGDVFRAIGKPGQAHVTAARLSADAVIIASTPEGDRDYLKRMSWQLEGTAAELVISSPIADVAGPRMSLNPIEGLPLVHVEIPTFEGGRYLLKRAMDVVLASLALVVIALMTPVIALAIRMEGPGSVFFHQERVGRDGHVFRMLKFRSMRTDAERTKHHIAHQNELDGPMFKMREDPRVTRVGAILRKYSIDELPQFWNVLIGDMSIVGPRPPLPTEVTSYDGTVYRRLYIKPGITGLWQISGRSDLDWEETVRLDLRYVENWSVIGDLTILWRTVGTVLKADGAY</sequence>
<dbReference type="Proteomes" id="UP000033956">
    <property type="component" value="Unassembled WGS sequence"/>
</dbReference>
<dbReference type="STRING" id="92835.RS81_01079"/>
<feature type="transmembrane region" description="Helical" evidence="7">
    <location>
        <begin position="148"/>
        <end position="166"/>
    </location>
</feature>
<dbReference type="Pfam" id="PF02397">
    <property type="entry name" value="Bac_transf"/>
    <property type="match status" value="1"/>
</dbReference>
<keyword evidence="10" id="KW-1185">Reference proteome</keyword>
<accession>A0A0M2HES3</accession>
<proteinExistence type="inferred from homology"/>
<reference evidence="9 10" key="1">
    <citation type="submission" date="2015-02" db="EMBL/GenBank/DDBJ databases">
        <title>Draft genome sequences of ten Microbacterium spp. with emphasis on heavy metal contaminated environments.</title>
        <authorList>
            <person name="Corretto E."/>
        </authorList>
    </citation>
    <scope>NUCLEOTIDE SEQUENCE [LARGE SCALE GENOMIC DNA]</scope>
    <source>
        <strain evidence="9 10">DSM 12510</strain>
    </source>
</reference>